<protein>
    <submittedName>
        <fullName evidence="2">Exporter of polyketide antibiotics</fullName>
    </submittedName>
</protein>
<sequence length="536" mass="53990">MTSTLPAVAAAGGAVTRLAVRQVRRGALVILAVTVGMSTLVAATYLRTVGAGLDAGALAALARNPAIRTLFGEPVALDSAGGFTVWRTGTVLAVLLSVWGVLTTTRVTRGEEDTGRWDLLLAGRPTRSALLGRHLTVLTAAMALIGVTLSAALIAAGTPPRGALLHATGLVLTGTLAVAAAAVAAQVFPARAGATGAALGFLGVGLLARMVGDGVPVLGWLRWLPPYGPLALTRPYRDDRWAPLLVLVLASIVLAGAALALAERRDVRDGLLRPATGRPPRRWLLHSVAAFAARRTLGPLAGWSAGIGAYFLLIGLLADSMTGFLADNPRFADLAGQAGFAGLGTVRGYTAALFALLAVPVGAFAAVRLAALAAAETSGRLTLLLAGPVTRTRLSYAEVAITAVGMAVLVTVAAVATWLGATIVGADLALPAALAGTWNVLPVASLGVGAAVLALGRAPHAVTAVGLVPTAGGFLLKVVADSVEAPAWVSGLSPFAHLAAVPAAGPDWPAAAVISALAGVAVLVGAWGYQRRDLHV</sequence>
<feature type="transmembrane region" description="Helical" evidence="1">
    <location>
        <begin position="163"/>
        <end position="185"/>
    </location>
</feature>
<comment type="caution">
    <text evidence="2">The sequence shown here is derived from an EMBL/GenBank/DDBJ whole genome shotgun (WGS) entry which is preliminary data.</text>
</comment>
<gene>
    <name evidence="2" type="ORF">GCM10023176_09000</name>
</gene>
<keyword evidence="3" id="KW-1185">Reference proteome</keyword>
<keyword evidence="1" id="KW-0472">Membrane</keyword>
<reference evidence="3" key="1">
    <citation type="journal article" date="2019" name="Int. J. Syst. Evol. Microbiol.">
        <title>The Global Catalogue of Microorganisms (GCM) 10K type strain sequencing project: providing services to taxonomists for standard genome sequencing and annotation.</title>
        <authorList>
            <consortium name="The Broad Institute Genomics Platform"/>
            <consortium name="The Broad Institute Genome Sequencing Center for Infectious Disease"/>
            <person name="Wu L."/>
            <person name="Ma J."/>
        </authorList>
    </citation>
    <scope>NUCLEOTIDE SEQUENCE [LARGE SCALE GENOMIC DNA]</scope>
    <source>
        <strain evidence="3">JCM 3175</strain>
    </source>
</reference>
<feature type="transmembrane region" description="Helical" evidence="1">
    <location>
        <begin position="399"/>
        <end position="421"/>
    </location>
</feature>
<dbReference type="EMBL" id="BAABGU010000003">
    <property type="protein sequence ID" value="GAA4563949.1"/>
    <property type="molecule type" value="Genomic_DNA"/>
</dbReference>
<feature type="transmembrane region" description="Helical" evidence="1">
    <location>
        <begin position="508"/>
        <end position="529"/>
    </location>
</feature>
<feature type="transmembrane region" description="Helical" evidence="1">
    <location>
        <begin position="135"/>
        <end position="157"/>
    </location>
</feature>
<keyword evidence="1" id="KW-1133">Transmembrane helix</keyword>
<keyword evidence="1" id="KW-0812">Transmembrane</keyword>
<feature type="transmembrane region" description="Helical" evidence="1">
    <location>
        <begin position="433"/>
        <end position="455"/>
    </location>
</feature>
<evidence type="ECO:0000313" key="3">
    <source>
        <dbReference type="Proteomes" id="UP001500307"/>
    </source>
</evidence>
<accession>A0ABP8S9D2</accession>
<feature type="transmembrane region" description="Helical" evidence="1">
    <location>
        <begin position="27"/>
        <end position="46"/>
    </location>
</feature>
<organism evidence="2 3">
    <name type="scientific">Micromonospora coerulea</name>
    <dbReference type="NCBI Taxonomy" id="47856"/>
    <lineage>
        <taxon>Bacteria</taxon>
        <taxon>Bacillati</taxon>
        <taxon>Actinomycetota</taxon>
        <taxon>Actinomycetes</taxon>
        <taxon>Micromonosporales</taxon>
        <taxon>Micromonosporaceae</taxon>
        <taxon>Micromonospora</taxon>
    </lineage>
</organism>
<feature type="transmembrane region" description="Helical" evidence="1">
    <location>
        <begin position="307"/>
        <end position="326"/>
    </location>
</feature>
<feature type="transmembrane region" description="Helical" evidence="1">
    <location>
        <begin position="197"/>
        <end position="221"/>
    </location>
</feature>
<name>A0ABP8S9D2_9ACTN</name>
<feature type="transmembrane region" description="Helical" evidence="1">
    <location>
        <begin position="462"/>
        <end position="480"/>
    </location>
</feature>
<dbReference type="Proteomes" id="UP001500307">
    <property type="component" value="Unassembled WGS sequence"/>
</dbReference>
<feature type="transmembrane region" description="Helical" evidence="1">
    <location>
        <begin position="241"/>
        <end position="262"/>
    </location>
</feature>
<feature type="transmembrane region" description="Helical" evidence="1">
    <location>
        <begin position="84"/>
        <end position="102"/>
    </location>
</feature>
<evidence type="ECO:0000313" key="2">
    <source>
        <dbReference type="EMBL" id="GAA4563949.1"/>
    </source>
</evidence>
<proteinExistence type="predicted"/>
<dbReference type="RefSeq" id="WP_346116383.1">
    <property type="nucleotide sequence ID" value="NZ_BAABGU010000003.1"/>
</dbReference>
<evidence type="ECO:0000256" key="1">
    <source>
        <dbReference type="SAM" id="Phobius"/>
    </source>
</evidence>